<reference evidence="1" key="1">
    <citation type="submission" date="2023-06" db="EMBL/GenBank/DDBJ databases">
        <authorList>
            <person name="Kurt Z."/>
        </authorList>
    </citation>
    <scope>NUCLEOTIDE SEQUENCE</scope>
</reference>
<keyword evidence="3" id="KW-1185">Reference proteome</keyword>
<evidence type="ECO:0000313" key="2">
    <source>
        <dbReference type="EMBL" id="CAL6002234.1"/>
    </source>
</evidence>
<comment type="caution">
    <text evidence="1">The sequence shown here is derived from an EMBL/GenBank/DDBJ whole genome shotgun (WGS) entry which is preliminary data.</text>
</comment>
<dbReference type="AlphaFoldDB" id="A0AA86RH98"/>
<dbReference type="EMBL" id="CATOUU010001185">
    <property type="protein sequence ID" value="CAI9978419.1"/>
    <property type="molecule type" value="Genomic_DNA"/>
</dbReference>
<sequence>MQLRDINELKLQQQNYTTQSVQKPHRNPQFEKEVVTCSQVYSQCKAPEFKYCQSICSIFTCCCGCGLQWCCCYGFHRIDCISVCCAGTWMEFTSPCIYGELVACIVGFRMLKK</sequence>
<protein>
    <submittedName>
        <fullName evidence="1">Transmembrane domain-containing protein</fullName>
    </submittedName>
    <submittedName>
        <fullName evidence="2">Transmembrane_domain-containing protein</fullName>
    </submittedName>
</protein>
<keyword evidence="1" id="KW-0812">Transmembrane</keyword>
<reference evidence="2 3" key="2">
    <citation type="submission" date="2024-07" db="EMBL/GenBank/DDBJ databases">
        <authorList>
            <person name="Akdeniz Z."/>
        </authorList>
    </citation>
    <scope>NUCLEOTIDE SEQUENCE [LARGE SCALE GENOMIC DNA]</scope>
</reference>
<gene>
    <name evidence="2" type="ORF">HINF_LOCUS17820</name>
    <name evidence="1" type="ORF">HINF_LOCUS66064</name>
</gene>
<accession>A0AA86RH98</accession>
<keyword evidence="1" id="KW-0472">Membrane</keyword>
<organism evidence="1">
    <name type="scientific">Hexamita inflata</name>
    <dbReference type="NCBI Taxonomy" id="28002"/>
    <lineage>
        <taxon>Eukaryota</taxon>
        <taxon>Metamonada</taxon>
        <taxon>Diplomonadida</taxon>
        <taxon>Hexamitidae</taxon>
        <taxon>Hexamitinae</taxon>
        <taxon>Hexamita</taxon>
    </lineage>
</organism>
<dbReference type="EMBL" id="CAXDID020000045">
    <property type="protein sequence ID" value="CAL6002234.1"/>
    <property type="molecule type" value="Genomic_DNA"/>
</dbReference>
<name>A0AA86RH98_9EUKA</name>
<evidence type="ECO:0000313" key="3">
    <source>
        <dbReference type="Proteomes" id="UP001642409"/>
    </source>
</evidence>
<dbReference type="Proteomes" id="UP001642409">
    <property type="component" value="Unassembled WGS sequence"/>
</dbReference>
<proteinExistence type="predicted"/>
<evidence type="ECO:0000313" key="1">
    <source>
        <dbReference type="EMBL" id="CAI9978419.1"/>
    </source>
</evidence>